<keyword evidence="3" id="KW-0175">Coiled coil</keyword>
<dbReference type="SUPFAM" id="SSF50044">
    <property type="entry name" value="SH3-domain"/>
    <property type="match status" value="1"/>
</dbReference>
<evidence type="ECO:0000313" key="5">
    <source>
        <dbReference type="EMBL" id="MCL7023122.1"/>
    </source>
</evidence>
<dbReference type="Gene3D" id="2.30.30.40">
    <property type="entry name" value="SH3 Domains"/>
    <property type="match status" value="1"/>
</dbReference>
<dbReference type="AlphaFoldDB" id="A0AA41RMH1"/>
<dbReference type="InterPro" id="IPR036028">
    <property type="entry name" value="SH3-like_dom_sf"/>
</dbReference>
<dbReference type="InterPro" id="IPR050384">
    <property type="entry name" value="Endophilin_SH3RF"/>
</dbReference>
<comment type="caution">
    <text evidence="5">The sequence shown here is derived from an EMBL/GenBank/DDBJ whole genome shotgun (WGS) entry which is preliminary data.</text>
</comment>
<reference evidence="5" key="1">
    <citation type="submission" date="2022-03" db="EMBL/GenBank/DDBJ databases">
        <title>A functionally conserved STORR gene fusion in Papaver species that diverged 16.8 million years ago.</title>
        <authorList>
            <person name="Catania T."/>
        </authorList>
    </citation>
    <scope>NUCLEOTIDE SEQUENCE</scope>
    <source>
        <strain evidence="5">S-191538</strain>
    </source>
</reference>
<dbReference type="Pfam" id="PF14604">
    <property type="entry name" value="SH3_9"/>
    <property type="match status" value="1"/>
</dbReference>
<dbReference type="EMBL" id="JAJJMA010018632">
    <property type="protein sequence ID" value="MCL7023122.1"/>
    <property type="molecule type" value="Genomic_DNA"/>
</dbReference>
<protein>
    <recommendedName>
        <fullName evidence="4">SH3 domain-containing protein</fullName>
    </recommendedName>
</protein>
<evidence type="ECO:0000256" key="2">
    <source>
        <dbReference type="PROSITE-ProRule" id="PRU00192"/>
    </source>
</evidence>
<dbReference type="SUPFAM" id="SSF103657">
    <property type="entry name" value="BAR/IMD domain-like"/>
    <property type="match status" value="1"/>
</dbReference>
<proteinExistence type="predicted"/>
<evidence type="ECO:0000256" key="3">
    <source>
        <dbReference type="SAM" id="Coils"/>
    </source>
</evidence>
<feature type="coiled-coil region" evidence="3">
    <location>
        <begin position="148"/>
        <end position="210"/>
    </location>
</feature>
<dbReference type="InterPro" id="IPR001452">
    <property type="entry name" value="SH3_domain"/>
</dbReference>
<gene>
    <name evidence="5" type="ORF">MKW94_023640</name>
</gene>
<evidence type="ECO:0000259" key="4">
    <source>
        <dbReference type="PROSITE" id="PS50002"/>
    </source>
</evidence>
<evidence type="ECO:0000256" key="1">
    <source>
        <dbReference type="ARBA" id="ARBA00022443"/>
    </source>
</evidence>
<feature type="domain" description="SH3" evidence="4">
    <location>
        <begin position="299"/>
        <end position="358"/>
    </location>
</feature>
<dbReference type="Gene3D" id="1.20.1270.60">
    <property type="entry name" value="Arfaptin homology (AH) domain/BAR domain"/>
    <property type="match status" value="1"/>
</dbReference>
<accession>A0AA41RMH1</accession>
<dbReference type="PROSITE" id="PS50002">
    <property type="entry name" value="SH3"/>
    <property type="match status" value="1"/>
</dbReference>
<name>A0AA41RMH1_PAPNU</name>
<evidence type="ECO:0000313" key="6">
    <source>
        <dbReference type="Proteomes" id="UP001177140"/>
    </source>
</evidence>
<keyword evidence="6" id="KW-1185">Reference proteome</keyword>
<dbReference type="PANTHER" id="PTHR14167">
    <property type="entry name" value="SH3 DOMAIN-CONTAINING"/>
    <property type="match status" value="1"/>
</dbReference>
<keyword evidence="1 2" id="KW-0728">SH3 domain</keyword>
<organism evidence="5 6">
    <name type="scientific">Papaver nudicaule</name>
    <name type="common">Iceland poppy</name>
    <dbReference type="NCBI Taxonomy" id="74823"/>
    <lineage>
        <taxon>Eukaryota</taxon>
        <taxon>Viridiplantae</taxon>
        <taxon>Streptophyta</taxon>
        <taxon>Embryophyta</taxon>
        <taxon>Tracheophyta</taxon>
        <taxon>Spermatophyta</taxon>
        <taxon>Magnoliopsida</taxon>
        <taxon>Ranunculales</taxon>
        <taxon>Papaveraceae</taxon>
        <taxon>Papaveroideae</taxon>
        <taxon>Papaver</taxon>
    </lineage>
</organism>
<dbReference type="Proteomes" id="UP001177140">
    <property type="component" value="Unassembled WGS sequence"/>
</dbReference>
<dbReference type="InterPro" id="IPR027267">
    <property type="entry name" value="AH/BAR_dom_sf"/>
</dbReference>
<sequence>MESIRKQATKLREQVARQQQAVLRQLGQFGSDFGIVNEAEVECHEQLRRLYNSTRVAKQFQRNIVRNVESFVSISIKQLELVKKLAEDCSRYANENQSSINPLANAAFHFGASHKSIVEQRENFIKILDSQVSEPLRASIAGAPLDDARHLTQQYDRIRQEVDTQAAEVRRRQLKFEEAGSTSEVSAIKLKNAEAKLAGLKSTMMALGKEATAAMLSVEDQQQRLTCQRILTMVNAERSYHRSAVDSLEKLYAEMIISKQQIETASEPATAMTDVYVPPAPGDSISNKFDDVEPGIHSNTSFIAEVIHPFDAQADGELGLRVGDYIVVRQVTPHGWSEGEHMGKAGWFPSAYIEKRDIAPVSKVTESDS</sequence>
<dbReference type="SMART" id="SM00326">
    <property type="entry name" value="SH3"/>
    <property type="match status" value="1"/>
</dbReference>
<dbReference type="PANTHER" id="PTHR14167:SF30">
    <property type="entry name" value="SH3 DOMAIN-CONTAINING PROTEIN 1"/>
    <property type="match status" value="1"/>
</dbReference>